<comment type="caution">
    <text evidence="2">The sequence shown here is derived from an EMBL/GenBank/DDBJ whole genome shotgun (WGS) entry which is preliminary data.</text>
</comment>
<dbReference type="Pfam" id="PF06037">
    <property type="entry name" value="DUF922"/>
    <property type="match status" value="1"/>
</dbReference>
<name>A0ABV8CJX7_9GAMM</name>
<accession>A0ABV8CJX7</accession>
<keyword evidence="1" id="KW-0732">Signal</keyword>
<feature type="signal peptide" evidence="1">
    <location>
        <begin position="1"/>
        <end position="28"/>
    </location>
</feature>
<proteinExistence type="predicted"/>
<reference evidence="3" key="1">
    <citation type="journal article" date="2019" name="Int. J. Syst. Evol. Microbiol.">
        <title>The Global Catalogue of Microorganisms (GCM) 10K type strain sequencing project: providing services to taxonomists for standard genome sequencing and annotation.</title>
        <authorList>
            <consortium name="The Broad Institute Genomics Platform"/>
            <consortium name="The Broad Institute Genome Sequencing Center for Infectious Disease"/>
            <person name="Wu L."/>
            <person name="Ma J."/>
        </authorList>
    </citation>
    <scope>NUCLEOTIDE SEQUENCE [LARGE SCALE GENOMIC DNA]</scope>
    <source>
        <strain evidence="3">CCUG 54939</strain>
    </source>
</reference>
<feature type="chain" id="PRO_5045455940" evidence="1">
    <location>
        <begin position="29"/>
        <end position="208"/>
    </location>
</feature>
<organism evidence="2 3">
    <name type="scientific">Pseudaeromonas sharmana</name>
    <dbReference type="NCBI Taxonomy" id="328412"/>
    <lineage>
        <taxon>Bacteria</taxon>
        <taxon>Pseudomonadati</taxon>
        <taxon>Pseudomonadota</taxon>
        <taxon>Gammaproteobacteria</taxon>
        <taxon>Aeromonadales</taxon>
        <taxon>Aeromonadaceae</taxon>
        <taxon>Pseudaeromonas</taxon>
    </lineage>
</organism>
<gene>
    <name evidence="2" type="ORF">ACFOSS_03075</name>
</gene>
<dbReference type="EMBL" id="JBHSAF010000001">
    <property type="protein sequence ID" value="MFC3912449.1"/>
    <property type="molecule type" value="Genomic_DNA"/>
</dbReference>
<keyword evidence="3" id="KW-1185">Reference proteome</keyword>
<dbReference type="InterPro" id="IPR010321">
    <property type="entry name" value="DUF922"/>
</dbReference>
<evidence type="ECO:0000313" key="2">
    <source>
        <dbReference type="EMBL" id="MFC3912449.1"/>
    </source>
</evidence>
<dbReference type="Proteomes" id="UP001595692">
    <property type="component" value="Unassembled WGS sequence"/>
</dbReference>
<evidence type="ECO:0000256" key="1">
    <source>
        <dbReference type="SAM" id="SignalP"/>
    </source>
</evidence>
<sequence>MIFLSQFMKKGWRLLLVLGLAHGDMAWAADTYSNVKITPQSQISMHFYDIQADTAPGLKQQLMASAPQVAPGKRAIGKAVYQLSWQLDASQQPQGCQLYGVQVTTKVELILPNWLQLATMPADAQASWNTFLGAMQEYEGKHKAIIKQAALAIGDGLATLPVNTSCQALRVEADRLGEMKIREAQEQARRYQSETGNGRYMGVAYPNL</sequence>
<protein>
    <submittedName>
        <fullName evidence="2">DUF922 domain-containing protein</fullName>
    </submittedName>
</protein>
<dbReference type="RefSeq" id="WP_377150556.1">
    <property type="nucleotide sequence ID" value="NZ_JBHSAF010000001.1"/>
</dbReference>
<evidence type="ECO:0000313" key="3">
    <source>
        <dbReference type="Proteomes" id="UP001595692"/>
    </source>
</evidence>